<dbReference type="AlphaFoldDB" id="A0A3L9DMX9"/>
<protein>
    <submittedName>
        <fullName evidence="1">Uncharacterized protein</fullName>
    </submittedName>
</protein>
<accession>A0A3L9DMX9</accession>
<gene>
    <name evidence="1" type="ORF">EAF07_09515</name>
</gene>
<dbReference type="EMBL" id="RCVM01000027">
    <property type="protein sequence ID" value="RLY01477.1"/>
    <property type="molecule type" value="Genomic_DNA"/>
</dbReference>
<sequence length="68" mass="8350">MTMQRLTDKDENFKVKSQLSCLKNSGKDSVVFYWLCWIWIWRFMAGFKCSREPYCFWYNDIQSMFVIV</sequence>
<name>A0A3L9DMX9_9STRE</name>
<organism evidence="1 2">
    <name type="scientific">Streptococcus hillyeri</name>
    <dbReference type="NCBI Taxonomy" id="2282420"/>
    <lineage>
        <taxon>Bacteria</taxon>
        <taxon>Bacillati</taxon>
        <taxon>Bacillota</taxon>
        <taxon>Bacilli</taxon>
        <taxon>Lactobacillales</taxon>
        <taxon>Streptococcaceae</taxon>
        <taxon>Streptococcus</taxon>
    </lineage>
</organism>
<reference evidence="1 2" key="1">
    <citation type="submission" date="2018-10" db="EMBL/GenBank/DDBJ databases">
        <title>Streptococcus hillyeri sp. nov., isolated from equine tracheal sample.</title>
        <authorList>
            <person name="Macfadyen A.C."/>
            <person name="Waller A."/>
            <person name="Paterson G.K."/>
        </authorList>
    </citation>
    <scope>NUCLEOTIDE SEQUENCE [LARGE SCALE GENOMIC DNA]</scope>
    <source>
        <strain evidence="1 2">28462</strain>
    </source>
</reference>
<keyword evidence="2" id="KW-1185">Reference proteome</keyword>
<evidence type="ECO:0000313" key="2">
    <source>
        <dbReference type="Proteomes" id="UP000279194"/>
    </source>
</evidence>
<comment type="caution">
    <text evidence="1">The sequence shown here is derived from an EMBL/GenBank/DDBJ whole genome shotgun (WGS) entry which is preliminary data.</text>
</comment>
<dbReference type="Proteomes" id="UP000279194">
    <property type="component" value="Unassembled WGS sequence"/>
</dbReference>
<proteinExistence type="predicted"/>
<evidence type="ECO:0000313" key="1">
    <source>
        <dbReference type="EMBL" id="RLY01477.1"/>
    </source>
</evidence>